<protein>
    <submittedName>
        <fullName evidence="1">Uncharacterized protein</fullName>
    </submittedName>
</protein>
<dbReference type="Proteomes" id="UP001170310">
    <property type="component" value="Unassembled WGS sequence"/>
</dbReference>
<evidence type="ECO:0000313" key="1">
    <source>
        <dbReference type="EMBL" id="MDO6575394.1"/>
    </source>
</evidence>
<comment type="caution">
    <text evidence="1">The sequence shown here is derived from an EMBL/GenBank/DDBJ whole genome shotgun (WGS) entry which is preliminary data.</text>
</comment>
<dbReference type="RefSeq" id="WP_303522454.1">
    <property type="nucleotide sequence ID" value="NZ_JAUOQO010000610.1"/>
</dbReference>
<sequence>SPAMQECVFFHKKSAVLIVTDWVENFSIEHFSCCHRLIAKGVGILAPDGRMPIDWRLSFMFGRAEARDHLASILNWQPKVLVMA</sequence>
<proteinExistence type="predicted"/>
<keyword evidence="2" id="KW-1185">Reference proteome</keyword>
<reference evidence="1" key="1">
    <citation type="submission" date="2023-07" db="EMBL/GenBank/DDBJ databases">
        <title>Genome content predicts the carbon catabolic preferences of heterotrophic bacteria.</title>
        <authorList>
            <person name="Gralka M."/>
        </authorList>
    </citation>
    <scope>NUCLEOTIDE SEQUENCE</scope>
    <source>
        <strain evidence="1">E2R20</strain>
    </source>
</reference>
<dbReference type="AlphaFoldDB" id="A0AAW7YW51"/>
<gene>
    <name evidence="1" type="ORF">Q4528_14855</name>
</gene>
<dbReference type="EMBL" id="JAUOQO010000610">
    <property type="protein sequence ID" value="MDO6575394.1"/>
    <property type="molecule type" value="Genomic_DNA"/>
</dbReference>
<accession>A0AAW7YW51</accession>
<organism evidence="1 2">
    <name type="scientific">Staphylococcus pasteuri_A</name>
    <dbReference type="NCBI Taxonomy" id="3062664"/>
    <lineage>
        <taxon>Bacteria</taxon>
        <taxon>Bacillati</taxon>
        <taxon>Bacillota</taxon>
        <taxon>Bacilli</taxon>
        <taxon>Bacillales</taxon>
        <taxon>Staphylococcaceae</taxon>
        <taxon>Staphylococcus</taxon>
    </lineage>
</organism>
<feature type="non-terminal residue" evidence="1">
    <location>
        <position position="1"/>
    </location>
</feature>
<name>A0AAW7YW51_9STAP</name>
<evidence type="ECO:0000313" key="2">
    <source>
        <dbReference type="Proteomes" id="UP001170310"/>
    </source>
</evidence>
<feature type="non-terminal residue" evidence="1">
    <location>
        <position position="84"/>
    </location>
</feature>